<keyword evidence="4 5" id="KW-0694">RNA-binding</keyword>
<keyword evidence="7" id="KW-0732">Signal</keyword>
<dbReference type="InterPro" id="IPR049560">
    <property type="entry name" value="MeTrfase_RsmB-F_NOP2_cat"/>
</dbReference>
<dbReference type="Gene3D" id="3.40.50.150">
    <property type="entry name" value="Vaccinia Virus protein VP39"/>
    <property type="match status" value="1"/>
</dbReference>
<evidence type="ECO:0000256" key="3">
    <source>
        <dbReference type="ARBA" id="ARBA00022691"/>
    </source>
</evidence>
<accession>W7T9S9</accession>
<dbReference type="OrthoDB" id="4418812at2759"/>
<keyword evidence="10" id="KW-1185">Reference proteome</keyword>
<evidence type="ECO:0000313" key="9">
    <source>
        <dbReference type="EMBL" id="EWM23117.1"/>
    </source>
</evidence>
<name>W7T9S9_9STRA</name>
<dbReference type="InterPro" id="IPR029063">
    <property type="entry name" value="SAM-dependent_MTases_sf"/>
</dbReference>
<comment type="similarity">
    <text evidence="5">Belongs to the class I-like SAM-binding methyltransferase superfamily. RsmB/NOP family.</text>
</comment>
<evidence type="ECO:0000259" key="8">
    <source>
        <dbReference type="PROSITE" id="PS51686"/>
    </source>
</evidence>
<protein>
    <submittedName>
        <fullName evidence="9">Fmu domain-containing protein</fullName>
    </submittedName>
</protein>
<dbReference type="AlphaFoldDB" id="W7T9S9"/>
<dbReference type="PRINTS" id="PR02008">
    <property type="entry name" value="RCMTFAMILY"/>
</dbReference>
<feature type="region of interest" description="Disordered" evidence="6">
    <location>
        <begin position="136"/>
        <end position="177"/>
    </location>
</feature>
<feature type="binding site" evidence="5">
    <location>
        <position position="499"/>
    </location>
    <ligand>
        <name>S-adenosyl-L-methionine</name>
        <dbReference type="ChEBI" id="CHEBI:59789"/>
    </ligand>
</feature>
<comment type="caution">
    <text evidence="9">The sequence shown here is derived from an EMBL/GenBank/DDBJ whole genome shotgun (WGS) entry which is preliminary data.</text>
</comment>
<feature type="compositionally biased region" description="Low complexity" evidence="6">
    <location>
        <begin position="88"/>
        <end position="123"/>
    </location>
</feature>
<dbReference type="Gene3D" id="3.30.70.1170">
    <property type="entry name" value="Sun protein, domain 3"/>
    <property type="match status" value="1"/>
</dbReference>
<evidence type="ECO:0000256" key="7">
    <source>
        <dbReference type="SAM" id="SignalP"/>
    </source>
</evidence>
<dbReference type="InterPro" id="IPR023267">
    <property type="entry name" value="RCMT"/>
</dbReference>
<proteinExistence type="inferred from homology"/>
<dbReference type="SUPFAM" id="SSF53335">
    <property type="entry name" value="S-adenosyl-L-methionine-dependent methyltransferases"/>
    <property type="match status" value="1"/>
</dbReference>
<sequence>MRRQVGLSTALCCCLLASVIDQSTGAGERTRRSFSSAAFAPPIRPTSSPVPPPSQPSSATPSTPPSSPIVSSAGASTSRRGERRSFMSSSTLALSPPVSSTTTSSTSSSSSTVSSSGSSSPVLEPEQAIALSAQVDGPISSQPSPSSSLSSPPAPSSPSTASSSSPSAPPTMTMDPFRPARAAVDPVVINILVTILSSSAASSPPSTLADAERIANKAIRKRMRTDAPETALTAEERRLIYARVYGVEVLRARLSFLLEHAVAQSSLVGRRFGPTLADFGLPMDASGDPMLVVNRAECLLALYMLTEEVDGEGRPPRVDFLDSDRLEVLGAVSREGMTEGEREALFDQVDDPSERLAARRSLPSWLAARFLEQLGKEGAEALALALNRKPPTTLRVNTLKTSREKVVQELKKRGVPAAATKYSPWGVTVGDVEGGFRVFEQDMYKLGYVDLINEASQCVALSTGAKPYDIVLLYGARKGAKALALGSMLRGNGMIYLWEPYLRQHYQLREAIRRGQAQDLMEVLPNVMAAMRIKADVVLVDALCSNTGALSHHPSMRWLKNETHILETLVPQQRSDLQNAARAVSPGGVLLYSTCSLLACENQEVVAWFESTFSGEFEPLPFDKTGGPGGNCRALLPHVHGVDGTFIARWRRKLGSAGVVSG</sequence>
<dbReference type="GO" id="GO:0003723">
    <property type="term" value="F:RNA binding"/>
    <property type="evidence" value="ECO:0007669"/>
    <property type="project" value="UniProtKB-UniRule"/>
</dbReference>
<comment type="caution">
    <text evidence="5">Lacks conserved residue(s) required for the propagation of feature annotation.</text>
</comment>
<feature type="compositionally biased region" description="Pro residues" evidence="6">
    <location>
        <begin position="42"/>
        <end position="55"/>
    </location>
</feature>
<gene>
    <name evidence="9" type="ORF">Naga_100316g2</name>
</gene>
<feature type="domain" description="SAM-dependent MTase RsmB/NOP-type" evidence="8">
    <location>
        <begin position="382"/>
        <end position="653"/>
    </location>
</feature>
<feature type="region of interest" description="Disordered" evidence="6">
    <location>
        <begin position="24"/>
        <end position="123"/>
    </location>
</feature>
<evidence type="ECO:0000256" key="5">
    <source>
        <dbReference type="PROSITE-ProRule" id="PRU01023"/>
    </source>
</evidence>
<dbReference type="EMBL" id="AZIL01001824">
    <property type="protein sequence ID" value="EWM23117.1"/>
    <property type="molecule type" value="Genomic_DNA"/>
</dbReference>
<feature type="binding site" evidence="5">
    <location>
        <position position="541"/>
    </location>
    <ligand>
        <name>S-adenosyl-L-methionine</name>
        <dbReference type="ChEBI" id="CHEBI:59789"/>
    </ligand>
</feature>
<evidence type="ECO:0000256" key="2">
    <source>
        <dbReference type="ARBA" id="ARBA00022679"/>
    </source>
</evidence>
<feature type="chain" id="PRO_5004900516" evidence="7">
    <location>
        <begin position="26"/>
        <end position="662"/>
    </location>
</feature>
<reference evidence="9 10" key="1">
    <citation type="journal article" date="2014" name="Mol. Plant">
        <title>Chromosome Scale Genome Assembly and Transcriptome Profiling of Nannochloropsis gaditana in Nitrogen Depletion.</title>
        <authorList>
            <person name="Corteggiani Carpinelli E."/>
            <person name="Telatin A."/>
            <person name="Vitulo N."/>
            <person name="Forcato C."/>
            <person name="D'Angelo M."/>
            <person name="Schiavon R."/>
            <person name="Vezzi A."/>
            <person name="Giacometti G.M."/>
            <person name="Morosinotto T."/>
            <person name="Valle G."/>
        </authorList>
    </citation>
    <scope>NUCLEOTIDE SEQUENCE [LARGE SCALE GENOMIC DNA]</scope>
    <source>
        <strain evidence="9 10">B-31</strain>
    </source>
</reference>
<dbReference type="Pfam" id="PF01189">
    <property type="entry name" value="Methyltr_RsmB-F"/>
    <property type="match status" value="1"/>
</dbReference>
<dbReference type="InterPro" id="IPR001678">
    <property type="entry name" value="MeTrfase_RsmB-F_NOP2_dom"/>
</dbReference>
<evidence type="ECO:0000256" key="4">
    <source>
        <dbReference type="ARBA" id="ARBA00022884"/>
    </source>
</evidence>
<evidence type="ECO:0000256" key="6">
    <source>
        <dbReference type="SAM" id="MobiDB-lite"/>
    </source>
</evidence>
<dbReference type="PANTHER" id="PTHR22807:SF53">
    <property type="entry name" value="RIBOSOMAL RNA SMALL SUBUNIT METHYLTRANSFERASE B-RELATED"/>
    <property type="match status" value="1"/>
</dbReference>
<dbReference type="GO" id="GO:0001510">
    <property type="term" value="P:RNA methylation"/>
    <property type="evidence" value="ECO:0007669"/>
    <property type="project" value="InterPro"/>
</dbReference>
<dbReference type="Pfam" id="PF22458">
    <property type="entry name" value="RsmF-B_ferredox"/>
    <property type="match status" value="1"/>
</dbReference>
<organism evidence="9 10">
    <name type="scientific">Nannochloropsis gaditana</name>
    <dbReference type="NCBI Taxonomy" id="72520"/>
    <lineage>
        <taxon>Eukaryota</taxon>
        <taxon>Sar</taxon>
        <taxon>Stramenopiles</taxon>
        <taxon>Ochrophyta</taxon>
        <taxon>Eustigmatophyceae</taxon>
        <taxon>Eustigmatales</taxon>
        <taxon>Monodopsidaceae</taxon>
        <taxon>Nannochloropsis</taxon>
    </lineage>
</organism>
<keyword evidence="1 5" id="KW-0489">Methyltransferase</keyword>
<evidence type="ECO:0000256" key="1">
    <source>
        <dbReference type="ARBA" id="ARBA00022603"/>
    </source>
</evidence>
<keyword evidence="2 5" id="KW-0808">Transferase</keyword>
<keyword evidence="3 5" id="KW-0949">S-adenosyl-L-methionine</keyword>
<dbReference type="PROSITE" id="PS51686">
    <property type="entry name" value="SAM_MT_RSMB_NOP"/>
    <property type="match status" value="1"/>
</dbReference>
<dbReference type="GO" id="GO:0008173">
    <property type="term" value="F:RNA methyltransferase activity"/>
    <property type="evidence" value="ECO:0007669"/>
    <property type="project" value="InterPro"/>
</dbReference>
<dbReference type="Proteomes" id="UP000019335">
    <property type="component" value="Chromosome 18"/>
</dbReference>
<feature type="compositionally biased region" description="Low complexity" evidence="6">
    <location>
        <begin position="138"/>
        <end position="166"/>
    </location>
</feature>
<feature type="signal peptide" evidence="7">
    <location>
        <begin position="1"/>
        <end position="25"/>
    </location>
</feature>
<dbReference type="InterPro" id="IPR054728">
    <property type="entry name" value="RsmB-like_ferredoxin"/>
</dbReference>
<dbReference type="PANTHER" id="PTHR22807">
    <property type="entry name" value="NOP2 YEAST -RELATED NOL1/NOP2/FMU SUN DOMAIN-CONTAINING"/>
    <property type="match status" value="1"/>
</dbReference>
<feature type="active site" description="Nucleophile" evidence="5">
    <location>
        <position position="595"/>
    </location>
</feature>
<evidence type="ECO:0000313" key="10">
    <source>
        <dbReference type="Proteomes" id="UP000019335"/>
    </source>
</evidence>